<reference evidence="1" key="1">
    <citation type="submission" date="2015-11" db="EMBL/GenBank/DDBJ databases">
        <title>De novo transcriptome assembly of four potential Pierce s Disease insect vectors from Arizona vineyards.</title>
        <authorList>
            <person name="Tassone E.E."/>
        </authorList>
    </citation>
    <scope>NUCLEOTIDE SEQUENCE</scope>
</reference>
<dbReference type="AlphaFoldDB" id="A0A1B6FA65"/>
<feature type="non-terminal residue" evidence="1">
    <location>
        <position position="108"/>
    </location>
</feature>
<proteinExistence type="predicted"/>
<evidence type="ECO:0000313" key="1">
    <source>
        <dbReference type="EMBL" id="JAS47051.1"/>
    </source>
</evidence>
<evidence type="ECO:0008006" key="2">
    <source>
        <dbReference type="Google" id="ProtNLM"/>
    </source>
</evidence>
<feature type="non-terminal residue" evidence="1">
    <location>
        <position position="1"/>
    </location>
</feature>
<sequence length="108" mass="12280">KEFEIAGSSDGCNIIDNYFLLPTVCKVLIMNIRTLDTIATLEIEPDNLKFPQNTLHSVGYIDVVSHLHIIVMIKTDGVEVWDFEKRVKLMSCVHKRVTVNNTHSKLIV</sequence>
<name>A0A1B6FA65_9HEMI</name>
<accession>A0A1B6FA65</accession>
<dbReference type="EMBL" id="GECZ01022718">
    <property type="protein sequence ID" value="JAS47051.1"/>
    <property type="molecule type" value="Transcribed_RNA"/>
</dbReference>
<organism evidence="1">
    <name type="scientific">Cuerna arida</name>
    <dbReference type="NCBI Taxonomy" id="1464854"/>
    <lineage>
        <taxon>Eukaryota</taxon>
        <taxon>Metazoa</taxon>
        <taxon>Ecdysozoa</taxon>
        <taxon>Arthropoda</taxon>
        <taxon>Hexapoda</taxon>
        <taxon>Insecta</taxon>
        <taxon>Pterygota</taxon>
        <taxon>Neoptera</taxon>
        <taxon>Paraneoptera</taxon>
        <taxon>Hemiptera</taxon>
        <taxon>Auchenorrhyncha</taxon>
        <taxon>Membracoidea</taxon>
        <taxon>Cicadellidae</taxon>
        <taxon>Cicadellinae</taxon>
        <taxon>Proconiini</taxon>
        <taxon>Cuerna</taxon>
    </lineage>
</organism>
<protein>
    <recommendedName>
        <fullName evidence="2">PTHB1 N-terminal domain-containing protein</fullName>
    </recommendedName>
</protein>
<gene>
    <name evidence="1" type="ORF">g.3803</name>
</gene>